<dbReference type="AlphaFoldDB" id="A0A6N3H4J1"/>
<reference evidence="1" key="1">
    <citation type="submission" date="2019-11" db="EMBL/GenBank/DDBJ databases">
        <authorList>
            <person name="Feng L."/>
        </authorList>
    </citation>
    <scope>NUCLEOTIDE SEQUENCE</scope>
    <source>
        <strain evidence="1">CButyricumLFYP62</strain>
    </source>
</reference>
<dbReference type="Gene3D" id="1.10.10.60">
    <property type="entry name" value="Homeodomain-like"/>
    <property type="match status" value="1"/>
</dbReference>
<dbReference type="EMBL" id="CACRTU010000047">
    <property type="protein sequence ID" value="VYU71764.1"/>
    <property type="molecule type" value="Genomic_DNA"/>
</dbReference>
<sequence>MARETQKEKIERLENELKNANETIQQLNNEISDMINKADNSFENSSTYKQMSKQIETLELKVKAITDTAEHNRKMYNAELKRNSDLIKEIQELKNENKSTPKVHNERGAGRKNRFTDSKILEIRKYRAEGKTIKEIATMFNCSVGLIHKLISE</sequence>
<protein>
    <submittedName>
        <fullName evidence="1">Uncharacterized protein</fullName>
    </submittedName>
</protein>
<organism evidence="1">
    <name type="scientific">Clostridium butyricum</name>
    <dbReference type="NCBI Taxonomy" id="1492"/>
    <lineage>
        <taxon>Bacteria</taxon>
        <taxon>Bacillati</taxon>
        <taxon>Bacillota</taxon>
        <taxon>Clostridia</taxon>
        <taxon>Eubacteriales</taxon>
        <taxon>Clostridiaceae</taxon>
        <taxon>Clostridium</taxon>
    </lineage>
</organism>
<proteinExistence type="predicted"/>
<accession>A0A6N3H4J1</accession>
<dbReference type="RefSeq" id="WP_002581204.1">
    <property type="nucleotide sequence ID" value="NZ_CACRTU010000047.1"/>
</dbReference>
<gene>
    <name evidence="1" type="ORF">CBLFYP62_03530</name>
</gene>
<evidence type="ECO:0000313" key="1">
    <source>
        <dbReference type="EMBL" id="VYU71764.1"/>
    </source>
</evidence>
<name>A0A6N3H4J1_CLOBU</name>